<sequence length="102" mass="12183">MKKHYPVGPWMITGFASVGFEYEPRVVIEALRRRFRIPRQGTGETVFKAVVQCCVRREFPKRNKRLRKKAVNRALRLYERYNTLPQYVMAIYWGKPAKLIDH</sequence>
<evidence type="ECO:0000313" key="1">
    <source>
        <dbReference type="EMBL" id="OGG50772.1"/>
    </source>
</evidence>
<dbReference type="EMBL" id="MFKV01000007">
    <property type="protein sequence ID" value="OGG50772.1"/>
    <property type="molecule type" value="Genomic_DNA"/>
</dbReference>
<proteinExistence type="predicted"/>
<dbReference type="Proteomes" id="UP000178370">
    <property type="component" value="Unassembled WGS sequence"/>
</dbReference>
<organism evidence="1 2">
    <name type="scientific">Candidatus Kaiserbacteria bacterium RIFCSPHIGHO2_01_FULL_54_36</name>
    <dbReference type="NCBI Taxonomy" id="1798482"/>
    <lineage>
        <taxon>Bacteria</taxon>
        <taxon>Candidatus Kaiseribacteriota</taxon>
    </lineage>
</organism>
<dbReference type="STRING" id="1798482.A2763_02500"/>
<comment type="caution">
    <text evidence="1">The sequence shown here is derived from an EMBL/GenBank/DDBJ whole genome shotgun (WGS) entry which is preliminary data.</text>
</comment>
<accession>A0A1F6CPI6</accession>
<dbReference type="AlphaFoldDB" id="A0A1F6CPI6"/>
<name>A0A1F6CPI6_9BACT</name>
<reference evidence="1 2" key="1">
    <citation type="journal article" date="2016" name="Nat. Commun.">
        <title>Thousands of microbial genomes shed light on interconnected biogeochemical processes in an aquifer system.</title>
        <authorList>
            <person name="Anantharaman K."/>
            <person name="Brown C.T."/>
            <person name="Hug L.A."/>
            <person name="Sharon I."/>
            <person name="Castelle C.J."/>
            <person name="Probst A.J."/>
            <person name="Thomas B.C."/>
            <person name="Singh A."/>
            <person name="Wilkins M.J."/>
            <person name="Karaoz U."/>
            <person name="Brodie E.L."/>
            <person name="Williams K.H."/>
            <person name="Hubbard S.S."/>
            <person name="Banfield J.F."/>
        </authorList>
    </citation>
    <scope>NUCLEOTIDE SEQUENCE [LARGE SCALE GENOMIC DNA]</scope>
</reference>
<protein>
    <submittedName>
        <fullName evidence="1">Uncharacterized protein</fullName>
    </submittedName>
</protein>
<evidence type="ECO:0000313" key="2">
    <source>
        <dbReference type="Proteomes" id="UP000178370"/>
    </source>
</evidence>
<gene>
    <name evidence="1" type="ORF">A2763_02500</name>
</gene>